<evidence type="ECO:0000256" key="15">
    <source>
        <dbReference type="ARBA" id="ARBA00023268"/>
    </source>
</evidence>
<evidence type="ECO:0000256" key="17">
    <source>
        <dbReference type="ARBA" id="ARBA00031520"/>
    </source>
</evidence>
<evidence type="ECO:0000256" key="4">
    <source>
        <dbReference type="ARBA" id="ARBA00004741"/>
    </source>
</evidence>
<evidence type="ECO:0000256" key="12">
    <source>
        <dbReference type="ARBA" id="ARBA00023222"/>
    </source>
</evidence>
<comment type="function">
    <text evidence="2">Catalyzes the Claisen rearrangement of chorismate to prephenate and the decarboxylation/dehydration of prephenate to phenylpyruvate.</text>
</comment>
<dbReference type="PANTHER" id="PTHR21022">
    <property type="entry name" value="PREPHENATE DEHYDRATASE P PROTEIN"/>
    <property type="match status" value="1"/>
</dbReference>
<evidence type="ECO:0000256" key="1">
    <source>
        <dbReference type="ARBA" id="ARBA00000824"/>
    </source>
</evidence>
<evidence type="ECO:0000256" key="14">
    <source>
        <dbReference type="ARBA" id="ARBA00023239"/>
    </source>
</evidence>
<comment type="catalytic activity">
    <reaction evidence="18">
        <text>prephenate + H(+) = 3-phenylpyruvate + CO2 + H2O</text>
        <dbReference type="Rhea" id="RHEA:21648"/>
        <dbReference type="ChEBI" id="CHEBI:15377"/>
        <dbReference type="ChEBI" id="CHEBI:15378"/>
        <dbReference type="ChEBI" id="CHEBI:16526"/>
        <dbReference type="ChEBI" id="CHEBI:18005"/>
        <dbReference type="ChEBI" id="CHEBI:29934"/>
        <dbReference type="EC" id="4.2.1.51"/>
    </reaction>
</comment>
<dbReference type="GO" id="GO:0009094">
    <property type="term" value="P:L-phenylalanine biosynthetic process"/>
    <property type="evidence" value="ECO:0007669"/>
    <property type="project" value="UniProtKB-UniPathway"/>
</dbReference>
<dbReference type="SUPFAM" id="SSF53850">
    <property type="entry name" value="Periplasmic binding protein-like II"/>
    <property type="match status" value="1"/>
</dbReference>
<dbReference type="OrthoDB" id="9802281at2"/>
<protein>
    <recommendedName>
        <fullName evidence="7">Bifunctional chorismate mutase/prephenate dehydratase</fullName>
        <ecNumber evidence="6">4.2.1.51</ecNumber>
    </recommendedName>
    <alternativeName>
        <fullName evidence="17">Chorismate mutase-prephenate dehydratase</fullName>
    </alternativeName>
    <alternativeName>
        <fullName evidence="8">Prephenate dehydratase</fullName>
    </alternativeName>
    <alternativeName>
        <fullName evidence="16">p-protein</fullName>
    </alternativeName>
</protein>
<dbReference type="STRING" id="1393034.HMPREF3192_00172"/>
<evidence type="ECO:0000256" key="19">
    <source>
        <dbReference type="PIRSR" id="PIRSR001500-2"/>
    </source>
</evidence>
<dbReference type="PROSITE" id="PS51168">
    <property type="entry name" value="CHORISMATE_MUT_2"/>
    <property type="match status" value="1"/>
</dbReference>
<evidence type="ECO:0000256" key="7">
    <source>
        <dbReference type="ARBA" id="ARBA00014401"/>
    </source>
</evidence>
<dbReference type="GO" id="GO:0005737">
    <property type="term" value="C:cytoplasm"/>
    <property type="evidence" value="ECO:0007669"/>
    <property type="project" value="UniProtKB-SubCell"/>
</dbReference>
<dbReference type="InterPro" id="IPR002701">
    <property type="entry name" value="CM_II_prokaryot"/>
</dbReference>
<evidence type="ECO:0000256" key="9">
    <source>
        <dbReference type="ARBA" id="ARBA00022490"/>
    </source>
</evidence>
<evidence type="ECO:0000313" key="23">
    <source>
        <dbReference type="EMBL" id="KXB35521.1"/>
    </source>
</evidence>
<accession>A0A133XX64</accession>
<comment type="pathway">
    <text evidence="4">Amino-acid biosynthesis; L-phenylalanine biosynthesis; phenylpyruvate from prephenate: step 1/1.</text>
</comment>
<dbReference type="InterPro" id="IPR045865">
    <property type="entry name" value="ACT-like_dom_sf"/>
</dbReference>
<dbReference type="UniPathway" id="UPA00121">
    <property type="reaction ID" value="UER00345"/>
</dbReference>
<evidence type="ECO:0000256" key="3">
    <source>
        <dbReference type="ARBA" id="ARBA00004496"/>
    </source>
</evidence>
<dbReference type="EC" id="4.2.1.51" evidence="6"/>
<dbReference type="RefSeq" id="WP_066304509.1">
    <property type="nucleotide sequence ID" value="NZ_KQ959484.1"/>
</dbReference>
<evidence type="ECO:0000256" key="6">
    <source>
        <dbReference type="ARBA" id="ARBA00013147"/>
    </source>
</evidence>
<evidence type="ECO:0000259" key="21">
    <source>
        <dbReference type="PROSITE" id="PS51171"/>
    </source>
</evidence>
<evidence type="ECO:0000256" key="16">
    <source>
        <dbReference type="ARBA" id="ARBA00031175"/>
    </source>
</evidence>
<keyword evidence="13" id="KW-0413">Isomerase</keyword>
<keyword evidence="9" id="KW-0963">Cytoplasm</keyword>
<reference evidence="24" key="1">
    <citation type="submission" date="2016-01" db="EMBL/GenBank/DDBJ databases">
        <authorList>
            <person name="Mitreva M."/>
            <person name="Pepin K.H."/>
            <person name="Mihindukulasuriya K.A."/>
            <person name="Fulton R."/>
            <person name="Fronick C."/>
            <person name="O'Laughlin M."/>
            <person name="Miner T."/>
            <person name="Herter B."/>
            <person name="Rosa B.A."/>
            <person name="Cordes M."/>
            <person name="Tomlinson C."/>
            <person name="Wollam A."/>
            <person name="Palsikar V.B."/>
            <person name="Mardis E.R."/>
            <person name="Wilson R.K."/>
        </authorList>
    </citation>
    <scope>NUCLEOTIDE SEQUENCE [LARGE SCALE GENOMIC DNA]</scope>
    <source>
        <strain evidence="24">DNF00019</strain>
    </source>
</reference>
<gene>
    <name evidence="23" type="ORF">HMPREF3192_00172</name>
</gene>
<comment type="subcellular location">
    <subcellularLocation>
        <location evidence="3">Cytoplasm</location>
    </subcellularLocation>
</comment>
<dbReference type="Gene3D" id="1.20.59.10">
    <property type="entry name" value="Chorismate mutase"/>
    <property type="match status" value="1"/>
</dbReference>
<dbReference type="Pfam" id="PF01817">
    <property type="entry name" value="CM_2"/>
    <property type="match status" value="1"/>
</dbReference>
<feature type="domain" description="ACT" evidence="22">
    <location>
        <begin position="314"/>
        <end position="391"/>
    </location>
</feature>
<evidence type="ECO:0000259" key="22">
    <source>
        <dbReference type="PROSITE" id="PS51671"/>
    </source>
</evidence>
<dbReference type="PATRIC" id="fig|1393034.3.peg.165"/>
<evidence type="ECO:0000256" key="13">
    <source>
        <dbReference type="ARBA" id="ARBA00023235"/>
    </source>
</evidence>
<dbReference type="GO" id="GO:0046417">
    <property type="term" value="P:chorismate metabolic process"/>
    <property type="evidence" value="ECO:0007669"/>
    <property type="project" value="InterPro"/>
</dbReference>
<dbReference type="InterPro" id="IPR036263">
    <property type="entry name" value="Chorismate_II_sf"/>
</dbReference>
<dbReference type="EMBL" id="LSCR01000002">
    <property type="protein sequence ID" value="KXB35521.1"/>
    <property type="molecule type" value="Genomic_DNA"/>
</dbReference>
<evidence type="ECO:0000256" key="8">
    <source>
        <dbReference type="ARBA" id="ARBA00021872"/>
    </source>
</evidence>
<dbReference type="SUPFAM" id="SSF48600">
    <property type="entry name" value="Chorismate mutase II"/>
    <property type="match status" value="1"/>
</dbReference>
<feature type="site" description="Essential for prephenate dehydratase activity" evidence="19">
    <location>
        <position position="295"/>
    </location>
</feature>
<evidence type="ECO:0000256" key="11">
    <source>
        <dbReference type="ARBA" id="ARBA00023141"/>
    </source>
</evidence>
<dbReference type="AlphaFoldDB" id="A0A133XX64"/>
<dbReference type="GO" id="GO:0004106">
    <property type="term" value="F:chorismate mutase activity"/>
    <property type="evidence" value="ECO:0007669"/>
    <property type="project" value="UniProtKB-EC"/>
</dbReference>
<dbReference type="InterPro" id="IPR002912">
    <property type="entry name" value="ACT_dom"/>
</dbReference>
<dbReference type="InterPro" id="IPR036979">
    <property type="entry name" value="CM_dom_sf"/>
</dbReference>
<dbReference type="PROSITE" id="PS51171">
    <property type="entry name" value="PREPHENATE_DEHYDR_3"/>
    <property type="match status" value="1"/>
</dbReference>
<dbReference type="CDD" id="cd13631">
    <property type="entry name" value="PBP2_Ct-PDT_like"/>
    <property type="match status" value="1"/>
</dbReference>
<comment type="caution">
    <text evidence="23">The sequence shown here is derived from an EMBL/GenBank/DDBJ whole genome shotgun (WGS) entry which is preliminary data.</text>
</comment>
<evidence type="ECO:0000256" key="5">
    <source>
        <dbReference type="ARBA" id="ARBA00004817"/>
    </source>
</evidence>
<keyword evidence="11" id="KW-0057">Aromatic amino acid biosynthesis</keyword>
<keyword evidence="10" id="KW-0028">Amino-acid biosynthesis</keyword>
<dbReference type="GO" id="GO:0004664">
    <property type="term" value="F:prephenate dehydratase activity"/>
    <property type="evidence" value="ECO:0007669"/>
    <property type="project" value="UniProtKB-EC"/>
</dbReference>
<dbReference type="CDD" id="cd04905">
    <property type="entry name" value="ACT_CM-PDT"/>
    <property type="match status" value="1"/>
</dbReference>
<dbReference type="PANTHER" id="PTHR21022:SF19">
    <property type="entry name" value="PREPHENATE DEHYDRATASE-RELATED"/>
    <property type="match status" value="1"/>
</dbReference>
<evidence type="ECO:0000256" key="18">
    <source>
        <dbReference type="ARBA" id="ARBA00047848"/>
    </source>
</evidence>
<evidence type="ECO:0000259" key="20">
    <source>
        <dbReference type="PROSITE" id="PS51168"/>
    </source>
</evidence>
<keyword evidence="24" id="KW-1185">Reference proteome</keyword>
<comment type="pathway">
    <text evidence="5">Metabolic intermediate biosynthesis; prephenate biosynthesis; prephenate from chorismate: step 1/1.</text>
</comment>
<dbReference type="InterPro" id="IPR001086">
    <property type="entry name" value="Preph_deHydtase"/>
</dbReference>
<keyword evidence="14" id="KW-0456">Lyase</keyword>
<feature type="domain" description="Prephenate dehydratase" evidence="21">
    <location>
        <begin position="126"/>
        <end position="302"/>
    </location>
</feature>
<dbReference type="Gene3D" id="3.40.190.10">
    <property type="entry name" value="Periplasmic binding protein-like II"/>
    <property type="match status" value="2"/>
</dbReference>
<evidence type="ECO:0000256" key="10">
    <source>
        <dbReference type="ARBA" id="ARBA00022605"/>
    </source>
</evidence>
<keyword evidence="15" id="KW-0511">Multifunctional enzyme</keyword>
<comment type="catalytic activity">
    <reaction evidence="1">
        <text>chorismate = prephenate</text>
        <dbReference type="Rhea" id="RHEA:13897"/>
        <dbReference type="ChEBI" id="CHEBI:29748"/>
        <dbReference type="ChEBI" id="CHEBI:29934"/>
        <dbReference type="EC" id="5.4.99.5"/>
    </reaction>
</comment>
<sequence>MADVDNTPDANPTLDLNHIRKRIDEIDDGILDLFLQRMQCIHEVSACKKAHKLPILDRKREREKLTYIASQTPAELKSSSLVLFSLLMETARTSEHLQLQASSQSMHTRIDQAQAHTGALFPTDALIACQGVEGAYSQLAADRLFKRPNISFFTTFEGVFNAVDQGFSRYGVIPLENSTAGSVTKVYDLMMRYDFHIVRTLRLKIDHCVLAKPSTKLADVRHIYSHPQAIAQCSAFLDQHKEITVHVCENTAVAAQKVADDPRDCVAALSSRSCAGLYGLVALQKDVQDTDNNYTRFACISKKLEIYPGADHSSLMLVLGHEPGTLYKTLSRFYALDINICKLESRPIPHKNFEFMFYFDIECPVASPQFSILLDTLQDTCEEFRYLGSYAELL</sequence>
<organism evidence="23 24">
    <name type="scientific">Atopobium deltae</name>
    <dbReference type="NCBI Taxonomy" id="1393034"/>
    <lineage>
        <taxon>Bacteria</taxon>
        <taxon>Bacillati</taxon>
        <taxon>Actinomycetota</taxon>
        <taxon>Coriobacteriia</taxon>
        <taxon>Coriobacteriales</taxon>
        <taxon>Atopobiaceae</taxon>
        <taxon>Atopobium</taxon>
    </lineage>
</organism>
<evidence type="ECO:0000256" key="2">
    <source>
        <dbReference type="ARBA" id="ARBA00002364"/>
    </source>
</evidence>
<dbReference type="SMART" id="SM00830">
    <property type="entry name" value="CM_2"/>
    <property type="match status" value="1"/>
</dbReference>
<keyword evidence="12" id="KW-0584">Phenylalanine biosynthesis</keyword>
<evidence type="ECO:0000313" key="24">
    <source>
        <dbReference type="Proteomes" id="UP000070675"/>
    </source>
</evidence>
<dbReference type="Gene3D" id="3.30.70.260">
    <property type="match status" value="1"/>
</dbReference>
<dbReference type="SUPFAM" id="SSF55021">
    <property type="entry name" value="ACT-like"/>
    <property type="match status" value="1"/>
</dbReference>
<feature type="domain" description="Chorismate mutase" evidence="20">
    <location>
        <begin position="10"/>
        <end position="99"/>
    </location>
</feature>
<dbReference type="InterPro" id="IPR008242">
    <property type="entry name" value="Chor_mutase/pphenate_deHydtase"/>
</dbReference>
<dbReference type="PIRSF" id="PIRSF001500">
    <property type="entry name" value="Chor_mut_pdt_Ppr"/>
    <property type="match status" value="1"/>
</dbReference>
<proteinExistence type="predicted"/>
<name>A0A133XX64_9ACTN</name>
<dbReference type="UniPathway" id="UPA00120">
    <property type="reaction ID" value="UER00203"/>
</dbReference>
<dbReference type="Proteomes" id="UP000070675">
    <property type="component" value="Unassembled WGS sequence"/>
</dbReference>
<dbReference type="PROSITE" id="PS51671">
    <property type="entry name" value="ACT"/>
    <property type="match status" value="1"/>
</dbReference>
<dbReference type="Pfam" id="PF00800">
    <property type="entry name" value="PDT"/>
    <property type="match status" value="1"/>
</dbReference>